<accession>A0A8J1UK36</accession>
<dbReference type="AlphaFoldDB" id="A0A8J1UK36"/>
<dbReference type="Proteomes" id="UP000749559">
    <property type="component" value="Unassembled WGS sequence"/>
</dbReference>
<evidence type="ECO:0000313" key="2">
    <source>
        <dbReference type="Proteomes" id="UP000749559"/>
    </source>
</evidence>
<protein>
    <submittedName>
        <fullName evidence="1">Uncharacterized protein</fullName>
    </submittedName>
</protein>
<comment type="caution">
    <text evidence="1">The sequence shown here is derived from an EMBL/GenBank/DDBJ whole genome shotgun (WGS) entry which is preliminary data.</text>
</comment>
<dbReference type="EMBL" id="CAIIXF020000007">
    <property type="protein sequence ID" value="CAH1788572.1"/>
    <property type="molecule type" value="Genomic_DNA"/>
</dbReference>
<gene>
    <name evidence="1" type="ORF">OFUS_LOCUS14071</name>
</gene>
<organism evidence="1 2">
    <name type="scientific">Owenia fusiformis</name>
    <name type="common">Polychaete worm</name>
    <dbReference type="NCBI Taxonomy" id="6347"/>
    <lineage>
        <taxon>Eukaryota</taxon>
        <taxon>Metazoa</taxon>
        <taxon>Spiralia</taxon>
        <taxon>Lophotrochozoa</taxon>
        <taxon>Annelida</taxon>
        <taxon>Polychaeta</taxon>
        <taxon>Sedentaria</taxon>
        <taxon>Canalipalpata</taxon>
        <taxon>Sabellida</taxon>
        <taxon>Oweniida</taxon>
        <taxon>Oweniidae</taxon>
        <taxon>Owenia</taxon>
    </lineage>
</organism>
<name>A0A8J1UK36_OWEFU</name>
<evidence type="ECO:0000313" key="1">
    <source>
        <dbReference type="EMBL" id="CAH1788572.1"/>
    </source>
</evidence>
<keyword evidence="2" id="KW-1185">Reference proteome</keyword>
<dbReference type="OrthoDB" id="6285231at2759"/>
<proteinExistence type="predicted"/>
<reference evidence="1" key="1">
    <citation type="submission" date="2022-03" db="EMBL/GenBank/DDBJ databases">
        <authorList>
            <person name="Martin C."/>
        </authorList>
    </citation>
    <scope>NUCLEOTIDE SEQUENCE</scope>
</reference>
<sequence length="146" mass="16406">MASGIAEHNEARRREKVYLRKAHLERAFIKGENLILGERHDDPSSAQKATISCPPKAKPQSNPCSCEGAPDVKVVGMPPFGTSEKCSCSPSEPINIAEYIIVPPYAQHEVQENLPKRKSHDEWICDQMYSAKMNNRYSSTDYASQW</sequence>